<dbReference type="InterPro" id="IPR042177">
    <property type="entry name" value="Cell/Rod_1"/>
</dbReference>
<dbReference type="InterPro" id="IPR042175">
    <property type="entry name" value="Cell/Rod_MreC_2"/>
</dbReference>
<evidence type="ECO:0000256" key="3">
    <source>
        <dbReference type="ARBA" id="ARBA00022960"/>
    </source>
</evidence>
<keyword evidence="3" id="KW-0133">Cell shape</keyword>
<sequence>MYSLRRWWDRHRGYIVLAMLALGVGVFLQQTNGGLIYEIYRLLARPFQPPLWSEAVLRDAKLQEYQQRLEELESQNQQLRDLLDFKGDQKQQGLAAPLIGRSADHWWQQVILGRGKSDGVSPGNIVVAPGGVVGRIFEVSPNTSRVLLLSDPSSRVGATISRSRFMGYARGTSANRAVMEFFDKVPDVRRGDVVVTSSFSCFFPAGLPIGRVESVDLSKSPAPEAVINLSAPINSLEWAVIYQNRQTAGGSSCNERGDRSTGGTTP</sequence>
<gene>
    <name evidence="7" type="primary">mreC</name>
    <name evidence="7" type="ORF">ENR64_02705</name>
</gene>
<evidence type="ECO:0000259" key="6">
    <source>
        <dbReference type="Pfam" id="PF04085"/>
    </source>
</evidence>
<dbReference type="Gene3D" id="2.40.10.350">
    <property type="entry name" value="Rod shape-determining protein MreC, domain 2"/>
    <property type="match status" value="1"/>
</dbReference>
<keyword evidence="5" id="KW-0175">Coiled coil</keyword>
<dbReference type="InterPro" id="IPR007221">
    <property type="entry name" value="MreC"/>
</dbReference>
<evidence type="ECO:0000256" key="4">
    <source>
        <dbReference type="ARBA" id="ARBA00032089"/>
    </source>
</evidence>
<comment type="caution">
    <text evidence="7">The sequence shown here is derived from an EMBL/GenBank/DDBJ whole genome shotgun (WGS) entry which is preliminary data.</text>
</comment>
<dbReference type="PANTHER" id="PTHR34138:SF1">
    <property type="entry name" value="CELL SHAPE-DETERMINING PROTEIN MREC"/>
    <property type="match status" value="1"/>
</dbReference>
<organism evidence="7">
    <name type="scientific">Oscillatoriales cyanobacterium SpSt-418</name>
    <dbReference type="NCBI Taxonomy" id="2282169"/>
    <lineage>
        <taxon>Bacteria</taxon>
        <taxon>Bacillati</taxon>
        <taxon>Cyanobacteriota</taxon>
        <taxon>Cyanophyceae</taxon>
        <taxon>Oscillatoriophycideae</taxon>
        <taxon>Oscillatoriales</taxon>
    </lineage>
</organism>
<feature type="domain" description="Rod shape-determining protein MreC beta-barrel core" evidence="6">
    <location>
        <begin position="99"/>
        <end position="242"/>
    </location>
</feature>
<dbReference type="Gene3D" id="2.40.10.340">
    <property type="entry name" value="Rod shape-determining protein MreC, domain 1"/>
    <property type="match status" value="1"/>
</dbReference>
<reference evidence="7" key="1">
    <citation type="journal article" date="2020" name="mSystems">
        <title>Genome- and Community-Level Interaction Insights into Carbon Utilization and Element Cycling Functions of Hydrothermarchaeota in Hydrothermal Sediment.</title>
        <authorList>
            <person name="Zhou Z."/>
            <person name="Liu Y."/>
            <person name="Xu W."/>
            <person name="Pan J."/>
            <person name="Luo Z.H."/>
            <person name="Li M."/>
        </authorList>
    </citation>
    <scope>NUCLEOTIDE SEQUENCE [LARGE SCALE GENOMIC DNA]</scope>
    <source>
        <strain evidence="7">SpSt-418</strain>
    </source>
</reference>
<dbReference type="PANTHER" id="PTHR34138">
    <property type="entry name" value="CELL SHAPE-DETERMINING PROTEIN MREC"/>
    <property type="match status" value="1"/>
</dbReference>
<dbReference type="Pfam" id="PF04085">
    <property type="entry name" value="MreC"/>
    <property type="match status" value="1"/>
</dbReference>
<dbReference type="EMBL" id="DSRU01000039">
    <property type="protein sequence ID" value="HFM96673.1"/>
    <property type="molecule type" value="Genomic_DNA"/>
</dbReference>
<dbReference type="AlphaFoldDB" id="A0A7C3PCB7"/>
<evidence type="ECO:0000256" key="1">
    <source>
        <dbReference type="ARBA" id="ARBA00009369"/>
    </source>
</evidence>
<dbReference type="NCBIfam" id="TIGR00219">
    <property type="entry name" value="mreC"/>
    <property type="match status" value="1"/>
</dbReference>
<dbReference type="GO" id="GO:0008360">
    <property type="term" value="P:regulation of cell shape"/>
    <property type="evidence" value="ECO:0007669"/>
    <property type="project" value="UniProtKB-KW"/>
</dbReference>
<comment type="similarity">
    <text evidence="1">Belongs to the MreC family.</text>
</comment>
<proteinExistence type="inferred from homology"/>
<protein>
    <recommendedName>
        <fullName evidence="2">Cell shape-determining protein MreC</fullName>
    </recommendedName>
    <alternativeName>
        <fullName evidence="4">Cell shape protein MreC</fullName>
    </alternativeName>
</protein>
<evidence type="ECO:0000313" key="7">
    <source>
        <dbReference type="EMBL" id="HFM96673.1"/>
    </source>
</evidence>
<feature type="coiled-coil region" evidence="5">
    <location>
        <begin position="55"/>
        <end position="89"/>
    </location>
</feature>
<evidence type="ECO:0000256" key="5">
    <source>
        <dbReference type="SAM" id="Coils"/>
    </source>
</evidence>
<evidence type="ECO:0000256" key="2">
    <source>
        <dbReference type="ARBA" id="ARBA00013855"/>
    </source>
</evidence>
<dbReference type="GO" id="GO:0005886">
    <property type="term" value="C:plasma membrane"/>
    <property type="evidence" value="ECO:0007669"/>
    <property type="project" value="TreeGrafter"/>
</dbReference>
<accession>A0A7C3PCB7</accession>
<dbReference type="NCBIfam" id="NF010527">
    <property type="entry name" value="PRK13922.6-2"/>
    <property type="match status" value="1"/>
</dbReference>
<dbReference type="InterPro" id="IPR055342">
    <property type="entry name" value="MreC_beta-barrel_core"/>
</dbReference>
<name>A0A7C3PCB7_9CYAN</name>